<dbReference type="EMBL" id="CAUJNA010000324">
    <property type="protein sequence ID" value="CAJ1375479.1"/>
    <property type="molecule type" value="Genomic_DNA"/>
</dbReference>
<sequence>MSRNRQPRMTSTASLPRGKMGKAVSDAPEERRADQPGRPRIKVARFHKDLIRKQVWRQKFDYLFEKMQAGVEAELVQDRKARRSSVQRSSEEAAAAEAKRASLLTGLEETVPQDLASLRRRSSAGAGLQTLELARLASHALRRMETGPTDTEVGTEDEEEEEDEESLWPCMTTAWSRRRSRCPRPRRQRGAGRG</sequence>
<feature type="compositionally biased region" description="Basic and acidic residues" evidence="1">
    <location>
        <begin position="28"/>
        <end position="37"/>
    </location>
</feature>
<evidence type="ECO:0000313" key="3">
    <source>
        <dbReference type="Proteomes" id="UP001178507"/>
    </source>
</evidence>
<keyword evidence="3" id="KW-1185">Reference proteome</keyword>
<evidence type="ECO:0000256" key="1">
    <source>
        <dbReference type="SAM" id="MobiDB-lite"/>
    </source>
</evidence>
<evidence type="ECO:0000313" key="2">
    <source>
        <dbReference type="EMBL" id="CAJ1375479.1"/>
    </source>
</evidence>
<feature type="compositionally biased region" description="Acidic residues" evidence="1">
    <location>
        <begin position="153"/>
        <end position="166"/>
    </location>
</feature>
<accession>A0AA36MK61</accession>
<proteinExistence type="predicted"/>
<feature type="compositionally biased region" description="Polar residues" evidence="1">
    <location>
        <begin position="1"/>
        <end position="14"/>
    </location>
</feature>
<feature type="region of interest" description="Disordered" evidence="1">
    <location>
        <begin position="1"/>
        <end position="40"/>
    </location>
</feature>
<dbReference type="Proteomes" id="UP001178507">
    <property type="component" value="Unassembled WGS sequence"/>
</dbReference>
<name>A0AA36MK61_9DINO</name>
<protein>
    <submittedName>
        <fullName evidence="2">Uncharacterized protein</fullName>
    </submittedName>
</protein>
<organism evidence="2 3">
    <name type="scientific">Effrenium voratum</name>
    <dbReference type="NCBI Taxonomy" id="2562239"/>
    <lineage>
        <taxon>Eukaryota</taxon>
        <taxon>Sar</taxon>
        <taxon>Alveolata</taxon>
        <taxon>Dinophyceae</taxon>
        <taxon>Suessiales</taxon>
        <taxon>Symbiodiniaceae</taxon>
        <taxon>Effrenium</taxon>
    </lineage>
</organism>
<feature type="region of interest" description="Disordered" evidence="1">
    <location>
        <begin position="141"/>
        <end position="170"/>
    </location>
</feature>
<gene>
    <name evidence="2" type="ORF">EVOR1521_LOCUS4745</name>
</gene>
<dbReference type="AlphaFoldDB" id="A0AA36MK61"/>
<reference evidence="2" key="1">
    <citation type="submission" date="2023-08" db="EMBL/GenBank/DDBJ databases">
        <authorList>
            <person name="Chen Y."/>
            <person name="Shah S."/>
            <person name="Dougan E. K."/>
            <person name="Thang M."/>
            <person name="Chan C."/>
        </authorList>
    </citation>
    <scope>NUCLEOTIDE SEQUENCE</scope>
</reference>
<comment type="caution">
    <text evidence="2">The sequence shown here is derived from an EMBL/GenBank/DDBJ whole genome shotgun (WGS) entry which is preliminary data.</text>
</comment>